<comment type="similarity">
    <text evidence="1 2">Belongs to the UPF0145 family.</text>
</comment>
<comment type="caution">
    <text evidence="3">The sequence shown here is derived from an EMBL/GenBank/DDBJ whole genome shotgun (WGS) entry which is preliminary data.</text>
</comment>
<dbReference type="InterPro" id="IPR035439">
    <property type="entry name" value="UPF0145_dom_sf"/>
</dbReference>
<organism evidence="3 4">
    <name type="scientific">Rhizobium meliloti</name>
    <name type="common">Ensifer meliloti</name>
    <name type="synonym">Sinorhizobium meliloti</name>
    <dbReference type="NCBI Taxonomy" id="382"/>
    <lineage>
        <taxon>Bacteria</taxon>
        <taxon>Pseudomonadati</taxon>
        <taxon>Pseudomonadota</taxon>
        <taxon>Alphaproteobacteria</taxon>
        <taxon>Hyphomicrobiales</taxon>
        <taxon>Rhizobiaceae</taxon>
        <taxon>Sinorhizobium/Ensifer group</taxon>
        <taxon>Sinorhizobium</taxon>
    </lineage>
</organism>
<dbReference type="InterPro" id="IPR002765">
    <property type="entry name" value="UPF0145_YbjQ-like"/>
</dbReference>
<dbReference type="Pfam" id="PF01906">
    <property type="entry name" value="YbjQ_1"/>
    <property type="match status" value="1"/>
</dbReference>
<dbReference type="SUPFAM" id="SSF117782">
    <property type="entry name" value="YbjQ-like"/>
    <property type="match status" value="1"/>
</dbReference>
<sequence>MPHCRSCQTRVTTLEIEYVNDIGYCRHCAEDERKYVTRFGKSVTPIIMVTTPTVAGREATEPLGIVSSQVAFGMNVFRDIFAGVRDIVGGRSDAQQKVFADSRKAAFDELMIEAGRLGADAIVGVDLDFTELSGGGKGGMVLVVATGTAVKLVAVPEAA</sequence>
<reference evidence="3 4" key="1">
    <citation type="journal article" date="2013" name="Genome Biol.">
        <title>Comparative genomics of the core and accessory genomes of 48 Sinorhizobium strains comprising five genospecies.</title>
        <authorList>
            <person name="Sugawara M."/>
            <person name="Epstein B."/>
            <person name="Badgley B.D."/>
            <person name="Unno T."/>
            <person name="Xu L."/>
            <person name="Reese J."/>
            <person name="Gyaneshwar P."/>
            <person name="Denny R."/>
            <person name="Mudge J."/>
            <person name="Bharti A.K."/>
            <person name="Farmer A.D."/>
            <person name="May G.D."/>
            <person name="Woodward J.E."/>
            <person name="Medigue C."/>
            <person name="Vallenet D."/>
            <person name="Lajus A."/>
            <person name="Rouy Z."/>
            <person name="Martinez-Vaz B."/>
            <person name="Tiffin P."/>
            <person name="Young N.D."/>
            <person name="Sadowsky M.J."/>
        </authorList>
    </citation>
    <scope>NUCLEOTIDE SEQUENCE [LARGE SCALE GENOMIC DNA]</scope>
    <source>
        <strain evidence="3 4">N6B1</strain>
    </source>
</reference>
<evidence type="ECO:0000256" key="2">
    <source>
        <dbReference type="HAMAP-Rule" id="MF_00338"/>
    </source>
</evidence>
<dbReference type="PANTHER" id="PTHR34068:SF1">
    <property type="entry name" value="UPF0145 PROTEIN YBJQ"/>
    <property type="match status" value="1"/>
</dbReference>
<proteinExistence type="inferred from homology"/>
<evidence type="ECO:0000313" key="4">
    <source>
        <dbReference type="Proteomes" id="UP000429484"/>
    </source>
</evidence>
<name>A0AAW9TTC5_RHIML</name>
<protein>
    <recommendedName>
        <fullName evidence="2">UPF0145 protein GHK53_24040</fullName>
    </recommendedName>
</protein>
<dbReference type="EMBL" id="WISR01000198">
    <property type="protein sequence ID" value="MQW35753.1"/>
    <property type="molecule type" value="Genomic_DNA"/>
</dbReference>
<evidence type="ECO:0000313" key="3">
    <source>
        <dbReference type="EMBL" id="MQW35753.1"/>
    </source>
</evidence>
<evidence type="ECO:0000256" key="1">
    <source>
        <dbReference type="ARBA" id="ARBA00010751"/>
    </source>
</evidence>
<dbReference type="PANTHER" id="PTHR34068">
    <property type="entry name" value="UPF0145 PROTEIN YBJQ"/>
    <property type="match status" value="1"/>
</dbReference>
<dbReference type="Gene3D" id="3.30.110.70">
    <property type="entry name" value="Hypothetical protein apc22750. Chain B"/>
    <property type="match status" value="1"/>
</dbReference>
<dbReference type="Proteomes" id="UP000429484">
    <property type="component" value="Unassembled WGS sequence"/>
</dbReference>
<dbReference type="HAMAP" id="MF_00338">
    <property type="entry name" value="UPF0145"/>
    <property type="match status" value="1"/>
</dbReference>
<gene>
    <name evidence="3" type="ORF">GHK53_24040</name>
</gene>
<dbReference type="AlphaFoldDB" id="A0AAW9TTC5"/>
<accession>A0AAW9TTC5</accession>